<dbReference type="AlphaFoldDB" id="A0A2N3NC11"/>
<name>A0A2N3NC11_9PEZI</name>
<evidence type="ECO:0000259" key="2">
    <source>
        <dbReference type="PROSITE" id="PS00028"/>
    </source>
</evidence>
<dbReference type="InterPro" id="IPR039258">
    <property type="entry name" value="ZNF511"/>
</dbReference>
<feature type="region of interest" description="Disordered" evidence="1">
    <location>
        <begin position="1"/>
        <end position="25"/>
    </location>
</feature>
<feature type="compositionally biased region" description="Gly residues" evidence="1">
    <location>
        <begin position="237"/>
        <end position="247"/>
    </location>
</feature>
<dbReference type="Proteomes" id="UP000233524">
    <property type="component" value="Unassembled WGS sequence"/>
</dbReference>
<feature type="domain" description="C2H2-type" evidence="2">
    <location>
        <begin position="77"/>
        <end position="98"/>
    </location>
</feature>
<evidence type="ECO:0000313" key="3">
    <source>
        <dbReference type="EMBL" id="PKS09969.1"/>
    </source>
</evidence>
<protein>
    <recommendedName>
        <fullName evidence="2">C2H2-type domain-containing protein</fullName>
    </recommendedName>
</protein>
<dbReference type="VEuPathDB" id="FungiDB:jhhlp_004592"/>
<comment type="caution">
    <text evidence="3">The sequence shown here is derived from an EMBL/GenBank/DDBJ whole genome shotgun (WGS) entry which is preliminary data.</text>
</comment>
<evidence type="ECO:0000313" key="4">
    <source>
        <dbReference type="Proteomes" id="UP000233524"/>
    </source>
</evidence>
<dbReference type="InParanoid" id="A0A2N3NC11"/>
<gene>
    <name evidence="3" type="ORF">jhhlp_004592</name>
</gene>
<dbReference type="OrthoDB" id="18440at2759"/>
<dbReference type="InterPro" id="IPR013087">
    <property type="entry name" value="Znf_C2H2_type"/>
</dbReference>
<organism evidence="3 4">
    <name type="scientific">Lomentospora prolificans</name>
    <dbReference type="NCBI Taxonomy" id="41688"/>
    <lineage>
        <taxon>Eukaryota</taxon>
        <taxon>Fungi</taxon>
        <taxon>Dikarya</taxon>
        <taxon>Ascomycota</taxon>
        <taxon>Pezizomycotina</taxon>
        <taxon>Sordariomycetes</taxon>
        <taxon>Hypocreomycetidae</taxon>
        <taxon>Microascales</taxon>
        <taxon>Microascaceae</taxon>
        <taxon>Lomentospora</taxon>
    </lineage>
</organism>
<accession>A0A2N3NC11</accession>
<feature type="compositionally biased region" description="Acidic residues" evidence="1">
    <location>
        <begin position="204"/>
        <end position="218"/>
    </location>
</feature>
<keyword evidence="4" id="KW-1185">Reference proteome</keyword>
<dbReference type="PANTHER" id="PTHR21354:SF0">
    <property type="entry name" value="ZINC FINGER PROTEIN 511"/>
    <property type="match status" value="1"/>
</dbReference>
<dbReference type="PROSITE" id="PS00028">
    <property type="entry name" value="ZINC_FINGER_C2H2_1"/>
    <property type="match status" value="1"/>
</dbReference>
<sequence length="247" mass="27899">MKRLREPEDGTGVDAQEPEVELRASPAAKLVDLDCAVSDDESATAMKCSMPPHKEVLSFKTYEEYEAHYNKAHKNRCLECDKNMPSEHLLNVHIEECHDAFVAYSCFVEGCKRKCRTPQKRRLHLIDKHMYPKNYFFALTKEGVDGRRSLLLEGGHGRRRSSVNFQPKDARRRSSLLVGNETNNQDKEAADSPSKQQTKKNPTDEDDSSESDPDEEMEGLTGAMSALQFVPTNIRFGRGGRSGFSKT</sequence>
<evidence type="ECO:0000256" key="1">
    <source>
        <dbReference type="SAM" id="MobiDB-lite"/>
    </source>
</evidence>
<feature type="region of interest" description="Disordered" evidence="1">
    <location>
        <begin position="158"/>
        <end position="247"/>
    </location>
</feature>
<reference evidence="3 4" key="1">
    <citation type="journal article" date="2017" name="G3 (Bethesda)">
        <title>First Draft Genome Sequence of the Pathogenic Fungus Lomentospora prolificans (Formerly Scedosporium prolificans).</title>
        <authorList>
            <person name="Luo R."/>
            <person name="Zimin A."/>
            <person name="Workman R."/>
            <person name="Fan Y."/>
            <person name="Pertea G."/>
            <person name="Grossman N."/>
            <person name="Wear M.P."/>
            <person name="Jia B."/>
            <person name="Miller H."/>
            <person name="Casadevall A."/>
            <person name="Timp W."/>
            <person name="Zhang S.X."/>
            <person name="Salzberg S.L."/>
        </authorList>
    </citation>
    <scope>NUCLEOTIDE SEQUENCE [LARGE SCALE GENOMIC DNA]</scope>
    <source>
        <strain evidence="3 4">JHH-5317</strain>
    </source>
</reference>
<dbReference type="PANTHER" id="PTHR21354">
    <property type="entry name" value="ZINC FINGER PROTEIN 511"/>
    <property type="match status" value="1"/>
</dbReference>
<dbReference type="SMART" id="SM00355">
    <property type="entry name" value="ZnF_C2H2"/>
    <property type="match status" value="2"/>
</dbReference>
<proteinExistence type="predicted"/>
<dbReference type="STRING" id="41688.A0A2N3NC11"/>
<dbReference type="EMBL" id="NLAX01000010">
    <property type="protein sequence ID" value="PKS09969.1"/>
    <property type="molecule type" value="Genomic_DNA"/>
</dbReference>